<dbReference type="AlphaFoldDB" id="A0A7W0HUX5"/>
<dbReference type="EMBL" id="JACDUR010000008">
    <property type="protein sequence ID" value="MBA2896422.1"/>
    <property type="molecule type" value="Genomic_DNA"/>
</dbReference>
<comment type="caution">
    <text evidence="1">The sequence shown here is derived from an EMBL/GenBank/DDBJ whole genome shotgun (WGS) entry which is preliminary data.</text>
</comment>
<name>A0A7W0HUX5_9ACTN</name>
<proteinExistence type="predicted"/>
<keyword evidence="2" id="KW-1185">Reference proteome</keyword>
<sequence length="153" mass="17013">MMSPPLVRAQADVGERLVVKSTVEANSAFRCACGLRLYGPKSMLLPEMDRHVSDVDAHDGRRPEYSLAFGPDPEAGHGLLVVRPDSSSDEEVVVSPHPLGWFADYDERSDEWKPYLQLDGCALPLMISFRSESDCETLIRDDVLGRGLIEEPR</sequence>
<evidence type="ECO:0000313" key="1">
    <source>
        <dbReference type="EMBL" id="MBA2896422.1"/>
    </source>
</evidence>
<organism evidence="1 2">
    <name type="scientific">Nonomuraea soli</name>
    <dbReference type="NCBI Taxonomy" id="1032476"/>
    <lineage>
        <taxon>Bacteria</taxon>
        <taxon>Bacillati</taxon>
        <taxon>Actinomycetota</taxon>
        <taxon>Actinomycetes</taxon>
        <taxon>Streptosporangiales</taxon>
        <taxon>Streptosporangiaceae</taxon>
        <taxon>Nonomuraea</taxon>
    </lineage>
</organism>
<reference evidence="1 2" key="1">
    <citation type="submission" date="2020-07" db="EMBL/GenBank/DDBJ databases">
        <title>Genomic Encyclopedia of Type Strains, Phase IV (KMG-IV): sequencing the most valuable type-strain genomes for metagenomic binning, comparative biology and taxonomic classification.</title>
        <authorList>
            <person name="Goeker M."/>
        </authorList>
    </citation>
    <scope>NUCLEOTIDE SEQUENCE [LARGE SCALE GENOMIC DNA]</scope>
    <source>
        <strain evidence="1 2">DSM 45533</strain>
    </source>
</reference>
<gene>
    <name evidence="1" type="ORF">HNR30_007813</name>
</gene>
<dbReference type="Proteomes" id="UP000530928">
    <property type="component" value="Unassembled WGS sequence"/>
</dbReference>
<dbReference type="RefSeq" id="WP_181615099.1">
    <property type="nucleotide sequence ID" value="NZ_BAABAM010000007.1"/>
</dbReference>
<accession>A0A7W0HUX5</accession>
<evidence type="ECO:0000313" key="2">
    <source>
        <dbReference type="Proteomes" id="UP000530928"/>
    </source>
</evidence>
<protein>
    <submittedName>
        <fullName evidence="1">Uncharacterized protein</fullName>
    </submittedName>
</protein>